<dbReference type="NCBIfam" id="TIGR01856">
    <property type="entry name" value="hisJ_fam"/>
    <property type="match status" value="1"/>
</dbReference>
<evidence type="ECO:0000256" key="2">
    <source>
        <dbReference type="ARBA" id="ARBA00009152"/>
    </source>
</evidence>
<feature type="domain" description="PHP" evidence="9">
    <location>
        <begin position="8"/>
        <end position="217"/>
    </location>
</feature>
<reference evidence="10 11" key="1">
    <citation type="journal article" date="2006" name="Genome Res.">
        <title>Skewed genomic variability in strains of the toxigenic bacterial pathogen, Clostridium perfringens.</title>
        <authorList>
            <person name="Myers G.S."/>
            <person name="Rasko D.A."/>
            <person name="Cheung J.K."/>
            <person name="Ravel J."/>
            <person name="Seshadri R."/>
            <person name="Deboy R.T."/>
            <person name="Ren Q."/>
            <person name="Varga J."/>
            <person name="Awad M.M."/>
            <person name="Brinkac L.M."/>
            <person name="Daugherty S.C."/>
            <person name="Haft D.H."/>
            <person name="Dodson R.J."/>
            <person name="Madupu R."/>
            <person name="Nelson W.C."/>
            <person name="Rosovitz M.J."/>
            <person name="Sullivan S.A."/>
            <person name="Khouri H."/>
            <person name="Dimitrov G.I."/>
            <person name="Watkins K.L."/>
            <person name="Mulligan S."/>
            <person name="Benton J."/>
            <person name="Radune D."/>
            <person name="Fisher D.J."/>
            <person name="Atkins H.S."/>
            <person name="Hiscox T."/>
            <person name="Jost B.H."/>
            <person name="Billington S.J."/>
            <person name="Songer J.G."/>
            <person name="McClane B.A."/>
            <person name="Titball R.W."/>
            <person name="Rood J.I."/>
            <person name="Melville S.B."/>
            <person name="Paulsen I.T."/>
        </authorList>
    </citation>
    <scope>NUCLEOTIDE SEQUENCE [LARGE SCALE GENOMIC DNA]</scope>
    <source>
        <strain evidence="11">ATCC 13124 / DSM 756 / JCM 1290 / NCIMB 6125 / NCTC 8237 / S 107 / Type A</strain>
    </source>
</reference>
<gene>
    <name evidence="10" type="primary">hisK</name>
    <name evidence="10" type="ordered locus">CPF_1312</name>
</gene>
<evidence type="ECO:0000256" key="8">
    <source>
        <dbReference type="RuleBase" id="RU366003"/>
    </source>
</evidence>
<dbReference type="AlphaFoldDB" id="A0A0H2YNA5"/>
<dbReference type="KEGG" id="cpf:CPF_1312"/>
<proteinExistence type="inferred from homology"/>
<keyword evidence="4 8" id="KW-0028">Amino-acid biosynthesis</keyword>
<dbReference type="PaxDb" id="195103-CPF_1312"/>
<dbReference type="CDD" id="cd12110">
    <property type="entry name" value="PHP_HisPPase_Hisj_like"/>
    <property type="match status" value="1"/>
</dbReference>
<keyword evidence="5 8" id="KW-0378">Hydrolase</keyword>
<evidence type="ECO:0000313" key="11">
    <source>
        <dbReference type="Proteomes" id="UP000001823"/>
    </source>
</evidence>
<dbReference type="SUPFAM" id="SSF89550">
    <property type="entry name" value="PHP domain-like"/>
    <property type="match status" value="1"/>
</dbReference>
<dbReference type="Pfam" id="PF02811">
    <property type="entry name" value="PHP"/>
    <property type="match status" value="1"/>
</dbReference>
<evidence type="ECO:0000256" key="1">
    <source>
        <dbReference type="ARBA" id="ARBA00004970"/>
    </source>
</evidence>
<evidence type="ECO:0000256" key="5">
    <source>
        <dbReference type="ARBA" id="ARBA00022801"/>
    </source>
</evidence>
<dbReference type="InterPro" id="IPR010140">
    <property type="entry name" value="Histidinol_P_phosphatase_HisJ"/>
</dbReference>
<dbReference type="InterPro" id="IPR016195">
    <property type="entry name" value="Pol/histidinol_Pase-like"/>
</dbReference>
<dbReference type="PANTHER" id="PTHR21039:SF0">
    <property type="entry name" value="HISTIDINOL-PHOSPHATASE"/>
    <property type="match status" value="1"/>
</dbReference>
<name>A0A0H2YNA5_CLOP1</name>
<accession>A0A0H2YNA5</accession>
<dbReference type="eggNOG" id="COG1387">
    <property type="taxonomic scope" value="Bacteria"/>
</dbReference>
<dbReference type="Proteomes" id="UP000001823">
    <property type="component" value="Chromosome"/>
</dbReference>
<dbReference type="GO" id="GO:0005737">
    <property type="term" value="C:cytoplasm"/>
    <property type="evidence" value="ECO:0007669"/>
    <property type="project" value="TreeGrafter"/>
</dbReference>
<keyword evidence="6 8" id="KW-0368">Histidine biosynthesis</keyword>
<dbReference type="Gene3D" id="3.20.20.140">
    <property type="entry name" value="Metal-dependent hydrolases"/>
    <property type="match status" value="1"/>
</dbReference>
<comment type="catalytic activity">
    <reaction evidence="7 8">
        <text>L-histidinol phosphate + H2O = L-histidinol + phosphate</text>
        <dbReference type="Rhea" id="RHEA:14465"/>
        <dbReference type="ChEBI" id="CHEBI:15377"/>
        <dbReference type="ChEBI" id="CHEBI:43474"/>
        <dbReference type="ChEBI" id="CHEBI:57699"/>
        <dbReference type="ChEBI" id="CHEBI:57980"/>
        <dbReference type="EC" id="3.1.3.15"/>
    </reaction>
</comment>
<dbReference type="EC" id="3.1.3.15" evidence="3 8"/>
<comment type="pathway">
    <text evidence="1 8">Amino-acid biosynthesis; L-histidine biosynthesis; L-histidine from 5-phospho-alpha-D-ribose 1-diphosphate: step 8/9.</text>
</comment>
<dbReference type="PANTHER" id="PTHR21039">
    <property type="entry name" value="HISTIDINOL PHOSPHATASE-RELATED"/>
    <property type="match status" value="1"/>
</dbReference>
<dbReference type="UniPathway" id="UPA00031">
    <property type="reaction ID" value="UER00013"/>
</dbReference>
<dbReference type="STRING" id="195103.CPF_1312"/>
<dbReference type="EMBL" id="CP000246">
    <property type="protein sequence ID" value="ABG82333.1"/>
    <property type="molecule type" value="Genomic_DNA"/>
</dbReference>
<sequence length="274" mass="31221">MILNTKRDGHVHSTYCPHGSNDSLDMYIDTALKNGITEITFTEHMPLPMEDPSPRKNSALPMERLEEYIKGITELKEKVKDKIKVNVGLEVDYVEGYEEETKAILNKYGKYLDDAILSVHIVKFQGEYYQIGNGSDMIGELVEKIGGMDKLYDLYYETMLKSIKCDLGAFKPKRIGHPTLVRKYKADFPNEKYNIKLLESILKEMKKGNYEIDLNTSGLRRAKCGEVHPQGIFLDLCLKYNIPMVLGSDSHSSKYVGVEFEKVANMIFPDSEAI</sequence>
<protein>
    <recommendedName>
        <fullName evidence="3 8">Histidinol-phosphatase</fullName>
        <shortName evidence="8">HolPase</shortName>
        <ecNumber evidence="3 8">3.1.3.15</ecNumber>
    </recommendedName>
</protein>
<evidence type="ECO:0000313" key="10">
    <source>
        <dbReference type="EMBL" id="ABG82333.1"/>
    </source>
</evidence>
<evidence type="ECO:0000259" key="9">
    <source>
        <dbReference type="Pfam" id="PF02811"/>
    </source>
</evidence>
<evidence type="ECO:0000256" key="3">
    <source>
        <dbReference type="ARBA" id="ARBA00013085"/>
    </source>
</evidence>
<evidence type="ECO:0000256" key="6">
    <source>
        <dbReference type="ARBA" id="ARBA00023102"/>
    </source>
</evidence>
<evidence type="ECO:0000256" key="7">
    <source>
        <dbReference type="ARBA" id="ARBA00049158"/>
    </source>
</evidence>
<dbReference type="HOGENOM" id="CLU_054611_2_1_9"/>
<evidence type="ECO:0000256" key="4">
    <source>
        <dbReference type="ARBA" id="ARBA00022605"/>
    </source>
</evidence>
<dbReference type="RefSeq" id="WP_011590663.1">
    <property type="nucleotide sequence ID" value="NC_008261.1"/>
</dbReference>
<dbReference type="GO" id="GO:0004401">
    <property type="term" value="F:histidinol-phosphatase activity"/>
    <property type="evidence" value="ECO:0007669"/>
    <property type="project" value="UniProtKB-UniRule"/>
</dbReference>
<dbReference type="GO" id="GO:0000105">
    <property type="term" value="P:L-histidine biosynthetic process"/>
    <property type="evidence" value="ECO:0007669"/>
    <property type="project" value="UniProtKB-UniRule"/>
</dbReference>
<dbReference type="InterPro" id="IPR004013">
    <property type="entry name" value="PHP_dom"/>
</dbReference>
<dbReference type="NCBIfam" id="NF005996">
    <property type="entry name" value="PRK08123.1"/>
    <property type="match status" value="1"/>
</dbReference>
<comment type="similarity">
    <text evidence="2 8">Belongs to the PHP hydrolase family. HisK subfamily.</text>
</comment>
<keyword evidence="11" id="KW-1185">Reference proteome</keyword>
<organism evidence="10 11">
    <name type="scientific">Clostridium perfringens (strain ATCC 13124 / DSM 756 / JCM 1290 / NCIMB 6125 / NCTC 8237 / Type A)</name>
    <dbReference type="NCBI Taxonomy" id="195103"/>
    <lineage>
        <taxon>Bacteria</taxon>
        <taxon>Bacillati</taxon>
        <taxon>Bacillota</taxon>
        <taxon>Clostridia</taxon>
        <taxon>Eubacteriales</taxon>
        <taxon>Clostridiaceae</taxon>
        <taxon>Clostridium</taxon>
    </lineage>
</organism>